<name>A0ABR2W2Y9_9FUNG</name>
<evidence type="ECO:0000256" key="2">
    <source>
        <dbReference type="SAM" id="Phobius"/>
    </source>
</evidence>
<feature type="compositionally biased region" description="Basic and acidic residues" evidence="1">
    <location>
        <begin position="320"/>
        <end position="332"/>
    </location>
</feature>
<feature type="region of interest" description="Disordered" evidence="1">
    <location>
        <begin position="386"/>
        <end position="408"/>
    </location>
</feature>
<dbReference type="Proteomes" id="UP001479436">
    <property type="component" value="Unassembled WGS sequence"/>
</dbReference>
<proteinExistence type="predicted"/>
<dbReference type="EMBL" id="JASJQH010007099">
    <property type="protein sequence ID" value="KAK9718314.1"/>
    <property type="molecule type" value="Genomic_DNA"/>
</dbReference>
<organism evidence="3 4">
    <name type="scientific">Basidiobolus ranarum</name>
    <dbReference type="NCBI Taxonomy" id="34480"/>
    <lineage>
        <taxon>Eukaryota</taxon>
        <taxon>Fungi</taxon>
        <taxon>Fungi incertae sedis</taxon>
        <taxon>Zoopagomycota</taxon>
        <taxon>Entomophthoromycotina</taxon>
        <taxon>Basidiobolomycetes</taxon>
        <taxon>Basidiobolales</taxon>
        <taxon>Basidiobolaceae</taxon>
        <taxon>Basidiobolus</taxon>
    </lineage>
</organism>
<comment type="caution">
    <text evidence="3">The sequence shown here is derived from an EMBL/GenBank/DDBJ whole genome shotgun (WGS) entry which is preliminary data.</text>
</comment>
<keyword evidence="2" id="KW-1133">Transmembrane helix</keyword>
<accession>A0ABR2W2Y9</accession>
<sequence>MPLYLDRFYVAILASVATSCLINVRILLARRALLRTKAGVAHLFSNLFAIIAGLVLSINETTGLNIATPHTCQLQLSFGCAFVHSAKLLNHIILFWRCEVITHQNLAIRIGFALLLLCKAVAVSSHCALMRPFYDIAARLCLDTFEPISTTATFVLDMTSDATLTGLFMIKIFQHISLLRKMEPTQSNQAIEESSQPYVPDQGLSMHQLFREYLYQAVPTLLFSFTLNAIIVSNVLQDYTLIVVYSDLIIQLRLANDLLVLNRLSVGATNFHTSYGSHAHGLKVTYDTCAPPSEPNLLQQKTLPEENLKPNKGTFDEQTESTRADENFELKNRGPSVLERPKSFSIPKRADQTFPSVLSPPPFKRVTKVNEEKVGLTEAQRMMYRDFRKAKSSNSVKHSHEEASSSTT</sequence>
<feature type="compositionally biased region" description="Basic and acidic residues" evidence="1">
    <location>
        <begin position="398"/>
        <end position="408"/>
    </location>
</feature>
<evidence type="ECO:0000313" key="3">
    <source>
        <dbReference type="EMBL" id="KAK9718314.1"/>
    </source>
</evidence>
<reference evidence="3 4" key="1">
    <citation type="submission" date="2023-04" db="EMBL/GenBank/DDBJ databases">
        <title>Genome of Basidiobolus ranarum AG-B5.</title>
        <authorList>
            <person name="Stajich J.E."/>
            <person name="Carter-House D."/>
            <person name="Gryganskyi A."/>
        </authorList>
    </citation>
    <scope>NUCLEOTIDE SEQUENCE [LARGE SCALE GENOMIC DNA]</scope>
    <source>
        <strain evidence="3 4">AG-B5</strain>
    </source>
</reference>
<evidence type="ECO:0000313" key="4">
    <source>
        <dbReference type="Proteomes" id="UP001479436"/>
    </source>
</evidence>
<evidence type="ECO:0000256" key="1">
    <source>
        <dbReference type="SAM" id="MobiDB-lite"/>
    </source>
</evidence>
<feature type="region of interest" description="Disordered" evidence="1">
    <location>
        <begin position="293"/>
        <end position="341"/>
    </location>
</feature>
<keyword evidence="4" id="KW-1185">Reference proteome</keyword>
<dbReference type="PROSITE" id="PS51257">
    <property type="entry name" value="PROKAR_LIPOPROTEIN"/>
    <property type="match status" value="1"/>
</dbReference>
<feature type="transmembrane region" description="Helical" evidence="2">
    <location>
        <begin position="6"/>
        <end position="28"/>
    </location>
</feature>
<feature type="transmembrane region" description="Helical" evidence="2">
    <location>
        <begin position="106"/>
        <end position="129"/>
    </location>
</feature>
<protein>
    <submittedName>
        <fullName evidence="3">Uncharacterized protein</fullName>
    </submittedName>
</protein>
<gene>
    <name evidence="3" type="ORF">K7432_005576</name>
</gene>
<keyword evidence="2" id="KW-0812">Transmembrane</keyword>
<feature type="transmembrane region" description="Helical" evidence="2">
    <location>
        <begin position="40"/>
        <end position="58"/>
    </location>
</feature>
<keyword evidence="2" id="KW-0472">Membrane</keyword>